<name>A0ABR1SQA4_9PEZI</name>
<accession>A0ABR1SQA4</accession>
<dbReference type="PROSITE" id="PS01159">
    <property type="entry name" value="WW_DOMAIN_1"/>
    <property type="match status" value="1"/>
</dbReference>
<feature type="region of interest" description="Disordered" evidence="1">
    <location>
        <begin position="1"/>
        <end position="20"/>
    </location>
</feature>
<comment type="caution">
    <text evidence="3">The sequence shown here is derived from an EMBL/GenBank/DDBJ whole genome shotgun (WGS) entry which is preliminary data.</text>
</comment>
<evidence type="ECO:0000256" key="1">
    <source>
        <dbReference type="SAM" id="MobiDB-lite"/>
    </source>
</evidence>
<evidence type="ECO:0000313" key="4">
    <source>
        <dbReference type="Proteomes" id="UP001396898"/>
    </source>
</evidence>
<feature type="domain" description="WW" evidence="2">
    <location>
        <begin position="13"/>
        <end position="47"/>
    </location>
</feature>
<dbReference type="SMART" id="SM00456">
    <property type="entry name" value="WW"/>
    <property type="match status" value="1"/>
</dbReference>
<dbReference type="Proteomes" id="UP001396898">
    <property type="component" value="Unassembled WGS sequence"/>
</dbReference>
<organism evidence="3 4">
    <name type="scientific">Apiospora marii</name>
    <dbReference type="NCBI Taxonomy" id="335849"/>
    <lineage>
        <taxon>Eukaryota</taxon>
        <taxon>Fungi</taxon>
        <taxon>Dikarya</taxon>
        <taxon>Ascomycota</taxon>
        <taxon>Pezizomycotina</taxon>
        <taxon>Sordariomycetes</taxon>
        <taxon>Xylariomycetidae</taxon>
        <taxon>Amphisphaeriales</taxon>
        <taxon>Apiosporaceae</taxon>
        <taxon>Apiospora</taxon>
    </lineage>
</organism>
<evidence type="ECO:0000259" key="2">
    <source>
        <dbReference type="PROSITE" id="PS50020"/>
    </source>
</evidence>
<dbReference type="Gene3D" id="2.20.70.10">
    <property type="match status" value="1"/>
</dbReference>
<feature type="region of interest" description="Disordered" evidence="1">
    <location>
        <begin position="40"/>
        <end position="201"/>
    </location>
</feature>
<dbReference type="PROSITE" id="PS50020">
    <property type="entry name" value="WW_DOMAIN_2"/>
    <property type="match status" value="1"/>
</dbReference>
<gene>
    <name evidence="3" type="ORF">PG991_001647</name>
</gene>
<sequence>MTDYEAPAGPPPPTVPQGWASRWNEQYQAWFYVNTFTKKSQWDKPTGPAEDPSAAPAPTGPPPSQPATEKPATAERDFTEQAPAVDLATRPGAAPPSPAYSGENRAPAATQEKKGGFFNKIVGSFQEKTKEAFPQQQQQQQPAYYGSPPPQQQGYYAGPPPAMQQQPQYYSQPVQGGYYAAPAPQQQQYQQPADKKKGMGAMGGAAVGVGAGLLGGALIAGAISHGNEEEAYEEGMADAGYDGDDF</sequence>
<proteinExistence type="predicted"/>
<dbReference type="InterPro" id="IPR036020">
    <property type="entry name" value="WW_dom_sf"/>
</dbReference>
<dbReference type="SUPFAM" id="SSF51045">
    <property type="entry name" value="WW domain"/>
    <property type="match status" value="1"/>
</dbReference>
<keyword evidence="4" id="KW-1185">Reference proteome</keyword>
<dbReference type="InterPro" id="IPR001202">
    <property type="entry name" value="WW_dom"/>
</dbReference>
<dbReference type="EMBL" id="JAQQWI010000004">
    <property type="protein sequence ID" value="KAK8036510.1"/>
    <property type="molecule type" value="Genomic_DNA"/>
</dbReference>
<reference evidence="3 4" key="1">
    <citation type="submission" date="2023-01" db="EMBL/GenBank/DDBJ databases">
        <title>Analysis of 21 Apiospora genomes using comparative genomics revels a genus with tremendous synthesis potential of carbohydrate active enzymes and secondary metabolites.</title>
        <authorList>
            <person name="Sorensen T."/>
        </authorList>
    </citation>
    <scope>NUCLEOTIDE SEQUENCE [LARGE SCALE GENOMIC DNA]</scope>
    <source>
        <strain evidence="3 4">CBS 20057</strain>
    </source>
</reference>
<feature type="compositionally biased region" description="Low complexity" evidence="1">
    <location>
        <begin position="134"/>
        <end position="192"/>
    </location>
</feature>
<dbReference type="Pfam" id="PF00397">
    <property type="entry name" value="WW"/>
    <property type="match status" value="1"/>
</dbReference>
<dbReference type="CDD" id="cd00201">
    <property type="entry name" value="WW"/>
    <property type="match status" value="1"/>
</dbReference>
<evidence type="ECO:0000313" key="3">
    <source>
        <dbReference type="EMBL" id="KAK8036510.1"/>
    </source>
</evidence>
<protein>
    <recommendedName>
        <fullName evidence="2">WW domain-containing protein</fullName>
    </recommendedName>
</protein>